<dbReference type="Proteomes" id="UP001152523">
    <property type="component" value="Unassembled WGS sequence"/>
</dbReference>
<evidence type="ECO:0008006" key="3">
    <source>
        <dbReference type="Google" id="ProtNLM"/>
    </source>
</evidence>
<protein>
    <recommendedName>
        <fullName evidence="3">LAGLIDADG homing endonuclease</fullName>
    </recommendedName>
</protein>
<dbReference type="EMBL" id="CAMAPF010000033">
    <property type="protein sequence ID" value="CAH9079135.1"/>
    <property type="molecule type" value="Genomic_DNA"/>
</dbReference>
<organism evidence="1 2">
    <name type="scientific">Cuscuta epithymum</name>
    <dbReference type="NCBI Taxonomy" id="186058"/>
    <lineage>
        <taxon>Eukaryota</taxon>
        <taxon>Viridiplantae</taxon>
        <taxon>Streptophyta</taxon>
        <taxon>Embryophyta</taxon>
        <taxon>Tracheophyta</taxon>
        <taxon>Spermatophyta</taxon>
        <taxon>Magnoliopsida</taxon>
        <taxon>eudicotyledons</taxon>
        <taxon>Gunneridae</taxon>
        <taxon>Pentapetalae</taxon>
        <taxon>asterids</taxon>
        <taxon>lamiids</taxon>
        <taxon>Solanales</taxon>
        <taxon>Convolvulaceae</taxon>
        <taxon>Cuscuteae</taxon>
        <taxon>Cuscuta</taxon>
        <taxon>Cuscuta subgen. Cuscuta</taxon>
    </lineage>
</organism>
<dbReference type="AlphaFoldDB" id="A0AAV0CNN0"/>
<evidence type="ECO:0000313" key="2">
    <source>
        <dbReference type="Proteomes" id="UP001152523"/>
    </source>
</evidence>
<sequence length="101" mass="11649">MRISAKSHTRRRVLLFIANVVFQIQTERVSYVLLPVRSPNQVSSMENLLPLWMTSCSPRSITPLHKKVFLGVRITSLKCKEMEDLLKSAGSHYKKDFMKSL</sequence>
<keyword evidence="2" id="KW-1185">Reference proteome</keyword>
<accession>A0AAV0CNN0</accession>
<reference evidence="1" key="1">
    <citation type="submission" date="2022-07" db="EMBL/GenBank/DDBJ databases">
        <authorList>
            <person name="Macas J."/>
            <person name="Novak P."/>
            <person name="Neumann P."/>
        </authorList>
    </citation>
    <scope>NUCLEOTIDE SEQUENCE</scope>
</reference>
<proteinExistence type="predicted"/>
<comment type="caution">
    <text evidence="1">The sequence shown here is derived from an EMBL/GenBank/DDBJ whole genome shotgun (WGS) entry which is preliminary data.</text>
</comment>
<name>A0AAV0CNN0_9ASTE</name>
<evidence type="ECO:0000313" key="1">
    <source>
        <dbReference type="EMBL" id="CAH9079135.1"/>
    </source>
</evidence>
<gene>
    <name evidence="1" type="ORF">CEPIT_LOCUS6729</name>
</gene>